<evidence type="ECO:0000256" key="1">
    <source>
        <dbReference type="ARBA" id="ARBA00004123"/>
    </source>
</evidence>
<organism evidence="7 8">
    <name type="scientific">Tritrichomonas foetus</name>
    <dbReference type="NCBI Taxonomy" id="1144522"/>
    <lineage>
        <taxon>Eukaryota</taxon>
        <taxon>Metamonada</taxon>
        <taxon>Parabasalia</taxon>
        <taxon>Tritrichomonadida</taxon>
        <taxon>Tritrichomonadidae</taxon>
        <taxon>Tritrichomonas</taxon>
    </lineage>
</organism>
<dbReference type="VEuPathDB" id="TrichDB:TRFO_21836"/>
<comment type="subcellular location">
    <subcellularLocation>
        <location evidence="1 5">Nucleus</location>
    </subcellularLocation>
</comment>
<dbReference type="EMBL" id="MLAK01000643">
    <property type="protein sequence ID" value="OHT09274.1"/>
    <property type="molecule type" value="Genomic_DNA"/>
</dbReference>
<dbReference type="PANTHER" id="PTHR12949:SF0">
    <property type="entry name" value="DNA-DIRECTED RNA POLYMERASE III SUBUNIT RPC3"/>
    <property type="match status" value="1"/>
</dbReference>
<evidence type="ECO:0000256" key="3">
    <source>
        <dbReference type="ARBA" id="ARBA00023163"/>
    </source>
</evidence>
<name>A0A1J4KE42_9EUKA</name>
<reference evidence="7" key="1">
    <citation type="submission" date="2016-10" db="EMBL/GenBank/DDBJ databases">
        <authorList>
            <person name="Benchimol M."/>
            <person name="Almeida L.G."/>
            <person name="Vasconcelos A.T."/>
            <person name="Perreira-Neves A."/>
            <person name="Rosa I.A."/>
            <person name="Tasca T."/>
            <person name="Bogo M.R."/>
            <person name="de Souza W."/>
        </authorList>
    </citation>
    <scope>NUCLEOTIDE SEQUENCE [LARGE SCALE GENOMIC DNA]</scope>
    <source>
        <strain evidence="7">K</strain>
    </source>
</reference>
<evidence type="ECO:0000313" key="8">
    <source>
        <dbReference type="Proteomes" id="UP000179807"/>
    </source>
</evidence>
<comment type="caution">
    <text evidence="7">The sequence shown here is derived from an EMBL/GenBank/DDBJ whole genome shotgun (WGS) entry which is preliminary data.</text>
</comment>
<dbReference type="PANTHER" id="PTHR12949">
    <property type="entry name" value="RNA POLYMERASE III DNA DIRECTED -RELATED"/>
    <property type="match status" value="1"/>
</dbReference>
<dbReference type="Pfam" id="PF22536">
    <property type="entry name" value="WHD_POLR3C"/>
    <property type="match status" value="1"/>
</dbReference>
<gene>
    <name evidence="7" type="ORF">TRFO_21836</name>
</gene>
<dbReference type="OrthoDB" id="10401762at2759"/>
<dbReference type="InterPro" id="IPR039748">
    <property type="entry name" value="RPC3"/>
</dbReference>
<proteinExistence type="inferred from homology"/>
<dbReference type="RefSeq" id="XP_068362410.1">
    <property type="nucleotide sequence ID" value="XM_068502214.1"/>
</dbReference>
<comment type="similarity">
    <text evidence="5">Belongs to the eukaryotic RPC3/POLR3C RNA polymerase subunit family.</text>
</comment>
<evidence type="ECO:0000256" key="4">
    <source>
        <dbReference type="ARBA" id="ARBA00023242"/>
    </source>
</evidence>
<dbReference type="AlphaFoldDB" id="A0A1J4KE42"/>
<protein>
    <recommendedName>
        <fullName evidence="5">DNA-directed RNA polymerase III subunit RPC3</fullName>
        <shortName evidence="5">RNA polymerase III subunit C3</shortName>
    </recommendedName>
</protein>
<accession>A0A1J4KE42</accession>
<comment type="function">
    <text evidence="5">DNA-dependent RNA polymerase catalyzes the transcription of DNA into RNA using the four ribonucleoside triphosphates as substrates. Specific core component of RNA polymerase III which synthesizes small RNAs, such as 5S rRNA and tRNAs.</text>
</comment>
<evidence type="ECO:0000256" key="5">
    <source>
        <dbReference type="RuleBase" id="RU367076"/>
    </source>
</evidence>
<dbReference type="InterPro" id="IPR036388">
    <property type="entry name" value="WH-like_DNA-bd_sf"/>
</dbReference>
<keyword evidence="3 5" id="KW-0804">Transcription</keyword>
<dbReference type="GO" id="GO:0003697">
    <property type="term" value="F:single-stranded DNA binding"/>
    <property type="evidence" value="ECO:0007669"/>
    <property type="project" value="UniProtKB-UniRule"/>
</dbReference>
<dbReference type="Proteomes" id="UP000179807">
    <property type="component" value="Unassembled WGS sequence"/>
</dbReference>
<evidence type="ECO:0000313" key="7">
    <source>
        <dbReference type="EMBL" id="OHT09274.1"/>
    </source>
</evidence>
<evidence type="ECO:0000259" key="6">
    <source>
        <dbReference type="Pfam" id="PF22536"/>
    </source>
</evidence>
<keyword evidence="2 5" id="KW-0240">DNA-directed RNA polymerase</keyword>
<comment type="subunit">
    <text evidence="5">Component of the RNA polymerase III (Pol III) complex consisting of 17 subunits.</text>
</comment>
<sequence>MSIGGVKQRLFNDIIGLLFGEPAAILADAITTYGPCPLGLAAQASHFPIEDAKTVALSLYAHGVLNITDEGKHKYVSVSSLPAYVLSAPSLLIDPIEEQYKNAAMTETLKIILFHGIIEYHPKADKSKKKKSTAFSPPIDLPDGFGDAIEKLLEIGILVRRVIECESFTTTDYYSLRRRIENITISKKRSAASNPNLADLSNLPSSSELSSKSAAPTDSLFSLTINWPGVASFLRGRSIVQFAQAALGNDYTKLIENIIEVTKCSDYSSYQRSMAKDDDSLRGELLPFQRLEYNQIVQKYENNLRDDLFTLLDTISDSQMEFLRGGSDGSFWDITTAHSVRAFQIHHIEMYLEQTLSPYHRRCFNQLRILGVADTHQIEVSALLSEKDARSSMYALCKLGFAQMQSIPRSSTDRMINPKSIFVWRYDEEAAIEAYRLLIGEHARRYLARITELHKEYEANEMAEAGNMTATKTNEKKEKHLCCFNASYADAMRVFVLFAEL</sequence>
<dbReference type="GO" id="GO:0005666">
    <property type="term" value="C:RNA polymerase III complex"/>
    <property type="evidence" value="ECO:0007669"/>
    <property type="project" value="UniProtKB-UniRule"/>
</dbReference>
<dbReference type="GeneID" id="94836918"/>
<keyword evidence="8" id="KW-1185">Reference proteome</keyword>
<keyword evidence="4 5" id="KW-0539">Nucleus</keyword>
<dbReference type="InterPro" id="IPR055207">
    <property type="entry name" value="POLR3C_WHD"/>
</dbReference>
<feature type="domain" description="DNA-directed RNA polymerase III subunit RPC3 winged-helix" evidence="6">
    <location>
        <begin position="348"/>
        <end position="425"/>
    </location>
</feature>
<evidence type="ECO:0000256" key="2">
    <source>
        <dbReference type="ARBA" id="ARBA00022478"/>
    </source>
</evidence>
<dbReference type="Gene3D" id="1.10.10.10">
    <property type="entry name" value="Winged helix-like DNA-binding domain superfamily/Winged helix DNA-binding domain"/>
    <property type="match status" value="1"/>
</dbReference>